<dbReference type="Proteomes" id="UP001341840">
    <property type="component" value="Unassembled WGS sequence"/>
</dbReference>
<evidence type="ECO:0000313" key="2">
    <source>
        <dbReference type="Proteomes" id="UP001341840"/>
    </source>
</evidence>
<dbReference type="EMBL" id="JASCZI010032866">
    <property type="protein sequence ID" value="MED6128597.1"/>
    <property type="molecule type" value="Genomic_DNA"/>
</dbReference>
<reference evidence="1 2" key="1">
    <citation type="journal article" date="2023" name="Plants (Basel)">
        <title>Bridging the Gap: Combining Genomics and Transcriptomics Approaches to Understand Stylosanthes scabra, an Orphan Legume from the Brazilian Caatinga.</title>
        <authorList>
            <person name="Ferreira-Neto J.R.C."/>
            <person name="da Silva M.D."/>
            <person name="Binneck E."/>
            <person name="de Melo N.F."/>
            <person name="da Silva R.H."/>
            <person name="de Melo A.L.T.M."/>
            <person name="Pandolfi V."/>
            <person name="Bustamante F.O."/>
            <person name="Brasileiro-Vidal A.C."/>
            <person name="Benko-Iseppon A.M."/>
        </authorList>
    </citation>
    <scope>NUCLEOTIDE SEQUENCE [LARGE SCALE GENOMIC DNA]</scope>
    <source>
        <tissue evidence="1">Leaves</tissue>
    </source>
</reference>
<protein>
    <submittedName>
        <fullName evidence="1">Uncharacterized protein</fullName>
    </submittedName>
</protein>
<comment type="caution">
    <text evidence="1">The sequence shown here is derived from an EMBL/GenBank/DDBJ whole genome shotgun (WGS) entry which is preliminary data.</text>
</comment>
<accession>A0ABU6RX38</accession>
<proteinExistence type="predicted"/>
<keyword evidence="2" id="KW-1185">Reference proteome</keyword>
<gene>
    <name evidence="1" type="ORF">PIB30_099429</name>
</gene>
<organism evidence="1 2">
    <name type="scientific">Stylosanthes scabra</name>
    <dbReference type="NCBI Taxonomy" id="79078"/>
    <lineage>
        <taxon>Eukaryota</taxon>
        <taxon>Viridiplantae</taxon>
        <taxon>Streptophyta</taxon>
        <taxon>Embryophyta</taxon>
        <taxon>Tracheophyta</taxon>
        <taxon>Spermatophyta</taxon>
        <taxon>Magnoliopsida</taxon>
        <taxon>eudicotyledons</taxon>
        <taxon>Gunneridae</taxon>
        <taxon>Pentapetalae</taxon>
        <taxon>rosids</taxon>
        <taxon>fabids</taxon>
        <taxon>Fabales</taxon>
        <taxon>Fabaceae</taxon>
        <taxon>Papilionoideae</taxon>
        <taxon>50 kb inversion clade</taxon>
        <taxon>dalbergioids sensu lato</taxon>
        <taxon>Dalbergieae</taxon>
        <taxon>Pterocarpus clade</taxon>
        <taxon>Stylosanthes</taxon>
    </lineage>
</organism>
<evidence type="ECO:0000313" key="1">
    <source>
        <dbReference type="EMBL" id="MED6128597.1"/>
    </source>
</evidence>
<name>A0ABU6RX38_9FABA</name>
<sequence length="93" mass="10236">MCSESHYIPQVLRREIHHLTPDITPECMPSSLFHFLFSQNGISIEPMDELSKTETEEDDAIVDVDEGYAWGVGLGGMWVGAECKSGGGWGVHA</sequence>